<dbReference type="AlphaFoldDB" id="A0A8X8XYG6"/>
<dbReference type="PANTHER" id="PTHR47372">
    <property type="entry name" value="DAUER UP-REGULATED-RELATED"/>
    <property type="match status" value="1"/>
</dbReference>
<evidence type="ECO:0000256" key="1">
    <source>
        <dbReference type="SAM" id="MobiDB-lite"/>
    </source>
</evidence>
<evidence type="ECO:0000313" key="2">
    <source>
        <dbReference type="EMBL" id="KAG6422275.1"/>
    </source>
</evidence>
<organism evidence="2">
    <name type="scientific">Salvia splendens</name>
    <name type="common">Scarlet sage</name>
    <dbReference type="NCBI Taxonomy" id="180675"/>
    <lineage>
        <taxon>Eukaryota</taxon>
        <taxon>Viridiplantae</taxon>
        <taxon>Streptophyta</taxon>
        <taxon>Embryophyta</taxon>
        <taxon>Tracheophyta</taxon>
        <taxon>Spermatophyta</taxon>
        <taxon>Magnoliopsida</taxon>
        <taxon>eudicotyledons</taxon>
        <taxon>Gunneridae</taxon>
        <taxon>Pentapetalae</taxon>
        <taxon>asterids</taxon>
        <taxon>lamiids</taxon>
        <taxon>Lamiales</taxon>
        <taxon>Lamiaceae</taxon>
        <taxon>Nepetoideae</taxon>
        <taxon>Mentheae</taxon>
        <taxon>Salviinae</taxon>
        <taxon>Salvia</taxon>
        <taxon>Salvia subgen. Calosphace</taxon>
        <taxon>core Calosphace</taxon>
    </lineage>
</organism>
<accession>A0A8X8XYG6</accession>
<dbReference type="PANTHER" id="PTHR47372:SF11">
    <property type="entry name" value="RE19971P"/>
    <property type="match status" value="1"/>
</dbReference>
<protein>
    <submittedName>
        <fullName evidence="2">Uncharacterized protein</fullName>
    </submittedName>
</protein>
<feature type="compositionally biased region" description="Basic and acidic residues" evidence="1">
    <location>
        <begin position="1"/>
        <end position="31"/>
    </location>
</feature>
<name>A0A8X8XYG6_SALSN</name>
<sequence>MDTVKDKAQAARDKASEAADATRERGSETKEQTGSYAQAAKDKASQMAESGRETAAAGKEKTGGFLQKTGDQVKGMAQGAAEAAKHTFGMAEEEDKEDVGLEQSENNVDALGGGIREDNRQQSCDRIVAGGDDQMVREAVERGETERSGASEVEQGGGADGNAICDWMRGEWGLAGIVNPLVFELEEGLELLDWGDRRCSIVRREMRRRICRRWRRRRLGAIGII</sequence>
<dbReference type="GO" id="GO:0005634">
    <property type="term" value="C:nucleus"/>
    <property type="evidence" value="ECO:0007669"/>
    <property type="project" value="TreeGrafter"/>
</dbReference>
<dbReference type="EMBL" id="PNBA02000006">
    <property type="protein sequence ID" value="KAG6422275.1"/>
    <property type="molecule type" value="Genomic_DNA"/>
</dbReference>
<feature type="region of interest" description="Disordered" evidence="1">
    <location>
        <begin position="140"/>
        <end position="160"/>
    </location>
</feature>
<dbReference type="Proteomes" id="UP000298416">
    <property type="component" value="Unassembled WGS sequence"/>
</dbReference>
<gene>
    <name evidence="2" type="ORF">SASPL_118841</name>
</gene>
<proteinExistence type="predicted"/>
<feature type="compositionally biased region" description="Basic and acidic residues" evidence="1">
    <location>
        <begin position="140"/>
        <end position="149"/>
    </location>
</feature>
<evidence type="ECO:0000313" key="3">
    <source>
        <dbReference type="Proteomes" id="UP000298416"/>
    </source>
</evidence>
<comment type="caution">
    <text evidence="2">The sequence shown here is derived from an EMBL/GenBank/DDBJ whole genome shotgun (WGS) entry which is preliminary data.</text>
</comment>
<feature type="region of interest" description="Disordered" evidence="1">
    <location>
        <begin position="1"/>
        <end position="85"/>
    </location>
</feature>
<reference evidence="2" key="2">
    <citation type="submission" date="2020-08" db="EMBL/GenBank/DDBJ databases">
        <title>Plant Genome Project.</title>
        <authorList>
            <person name="Zhang R.-G."/>
        </authorList>
    </citation>
    <scope>NUCLEOTIDE SEQUENCE</scope>
    <source>
        <strain evidence="2">Huo1</strain>
        <tissue evidence="2">Leaf</tissue>
    </source>
</reference>
<reference evidence="2" key="1">
    <citation type="submission" date="2018-01" db="EMBL/GenBank/DDBJ databases">
        <authorList>
            <person name="Mao J.F."/>
        </authorList>
    </citation>
    <scope>NUCLEOTIDE SEQUENCE</scope>
    <source>
        <strain evidence="2">Huo1</strain>
        <tissue evidence="2">Leaf</tissue>
    </source>
</reference>
<keyword evidence="3" id="KW-1185">Reference proteome</keyword>